<sequence>MEILKGIKEQYAKHHRVTYTYEALETAANLSSRYITERFLPDKAIDLIDECASKLRIEIDSMPTEIDEIQRRITQLEIEREALKKESDPVSRERLQKLEAELGAMKEEITSMKLHWQGEKDVIQTIRSVKEACEQLNIEEQQAEREGDLSRVAEIRYGQAVELQNRLEDANEKLSQLQKDRKMLKEEVDDEDIA</sequence>
<feature type="coiled-coil region" evidence="5">
    <location>
        <begin position="66"/>
        <end position="194"/>
    </location>
</feature>
<dbReference type="InterPro" id="IPR050130">
    <property type="entry name" value="ClpA_ClpB"/>
</dbReference>
<feature type="domain" description="ClpA/ClpB AAA lid" evidence="6">
    <location>
        <begin position="1"/>
        <end position="98"/>
    </location>
</feature>
<name>A0A0F9CD11_9ZZZZ</name>
<evidence type="ECO:0000259" key="6">
    <source>
        <dbReference type="Pfam" id="PF17871"/>
    </source>
</evidence>
<feature type="non-terminal residue" evidence="7">
    <location>
        <position position="194"/>
    </location>
</feature>
<dbReference type="InterPro" id="IPR027417">
    <property type="entry name" value="P-loop_NTPase"/>
</dbReference>
<dbReference type="GO" id="GO:0005524">
    <property type="term" value="F:ATP binding"/>
    <property type="evidence" value="ECO:0007669"/>
    <property type="project" value="UniProtKB-KW"/>
</dbReference>
<keyword evidence="2" id="KW-0677">Repeat</keyword>
<comment type="similarity">
    <text evidence="1">Belongs to the ClpA/ClpB family.</text>
</comment>
<evidence type="ECO:0000313" key="7">
    <source>
        <dbReference type="EMBL" id="KKL03576.1"/>
    </source>
</evidence>
<dbReference type="SUPFAM" id="SSF52540">
    <property type="entry name" value="P-loop containing nucleoside triphosphate hydrolases"/>
    <property type="match status" value="1"/>
</dbReference>
<dbReference type="PANTHER" id="PTHR11638">
    <property type="entry name" value="ATP-DEPENDENT CLP PROTEASE"/>
    <property type="match status" value="1"/>
</dbReference>
<dbReference type="GO" id="GO:0034605">
    <property type="term" value="P:cellular response to heat"/>
    <property type="evidence" value="ECO:0007669"/>
    <property type="project" value="TreeGrafter"/>
</dbReference>
<evidence type="ECO:0000256" key="1">
    <source>
        <dbReference type="ARBA" id="ARBA00008675"/>
    </source>
</evidence>
<keyword evidence="4" id="KW-0067">ATP-binding</keyword>
<dbReference type="EMBL" id="LAZR01044873">
    <property type="protein sequence ID" value="KKL03576.1"/>
    <property type="molecule type" value="Genomic_DNA"/>
</dbReference>
<keyword evidence="3" id="KW-0547">Nucleotide-binding</keyword>
<evidence type="ECO:0000256" key="5">
    <source>
        <dbReference type="SAM" id="Coils"/>
    </source>
</evidence>
<dbReference type="AlphaFoldDB" id="A0A0F9CD11"/>
<dbReference type="GO" id="GO:0016887">
    <property type="term" value="F:ATP hydrolysis activity"/>
    <property type="evidence" value="ECO:0007669"/>
    <property type="project" value="TreeGrafter"/>
</dbReference>
<dbReference type="InterPro" id="IPR041546">
    <property type="entry name" value="ClpA/ClpB_AAA_lid"/>
</dbReference>
<dbReference type="Gene3D" id="3.40.50.300">
    <property type="entry name" value="P-loop containing nucleotide triphosphate hydrolases"/>
    <property type="match status" value="1"/>
</dbReference>
<reference evidence="7" key="1">
    <citation type="journal article" date="2015" name="Nature">
        <title>Complex archaea that bridge the gap between prokaryotes and eukaryotes.</title>
        <authorList>
            <person name="Spang A."/>
            <person name="Saw J.H."/>
            <person name="Jorgensen S.L."/>
            <person name="Zaremba-Niedzwiedzka K."/>
            <person name="Martijn J."/>
            <person name="Lind A.E."/>
            <person name="van Eijk R."/>
            <person name="Schleper C."/>
            <person name="Guy L."/>
            <person name="Ettema T.J."/>
        </authorList>
    </citation>
    <scope>NUCLEOTIDE SEQUENCE</scope>
</reference>
<protein>
    <recommendedName>
        <fullName evidence="6">ClpA/ClpB AAA lid domain-containing protein</fullName>
    </recommendedName>
</protein>
<evidence type="ECO:0000256" key="3">
    <source>
        <dbReference type="ARBA" id="ARBA00022741"/>
    </source>
</evidence>
<organism evidence="7">
    <name type="scientific">marine sediment metagenome</name>
    <dbReference type="NCBI Taxonomy" id="412755"/>
    <lineage>
        <taxon>unclassified sequences</taxon>
        <taxon>metagenomes</taxon>
        <taxon>ecological metagenomes</taxon>
    </lineage>
</organism>
<keyword evidence="5" id="KW-0175">Coiled coil</keyword>
<dbReference type="PANTHER" id="PTHR11638:SF18">
    <property type="entry name" value="HEAT SHOCK PROTEIN 104"/>
    <property type="match status" value="1"/>
</dbReference>
<evidence type="ECO:0000256" key="2">
    <source>
        <dbReference type="ARBA" id="ARBA00022737"/>
    </source>
</evidence>
<evidence type="ECO:0000256" key="4">
    <source>
        <dbReference type="ARBA" id="ARBA00022840"/>
    </source>
</evidence>
<comment type="caution">
    <text evidence="7">The sequence shown here is derived from an EMBL/GenBank/DDBJ whole genome shotgun (WGS) entry which is preliminary data.</text>
</comment>
<proteinExistence type="inferred from homology"/>
<gene>
    <name evidence="7" type="ORF">LCGC14_2624780</name>
</gene>
<dbReference type="GO" id="GO:0005737">
    <property type="term" value="C:cytoplasm"/>
    <property type="evidence" value="ECO:0007669"/>
    <property type="project" value="TreeGrafter"/>
</dbReference>
<dbReference type="Pfam" id="PF17871">
    <property type="entry name" value="AAA_lid_9"/>
    <property type="match status" value="1"/>
</dbReference>
<dbReference type="FunFam" id="3.40.50.300:FF:000120">
    <property type="entry name" value="ATP-dependent chaperone ClpB"/>
    <property type="match status" value="1"/>
</dbReference>
<accession>A0A0F9CD11</accession>